<dbReference type="Pfam" id="PF08889">
    <property type="entry name" value="WbqC"/>
    <property type="match status" value="1"/>
</dbReference>
<keyword evidence="2" id="KW-1185">Reference proteome</keyword>
<proteinExistence type="predicted"/>
<evidence type="ECO:0000313" key="1">
    <source>
        <dbReference type="EMBL" id="QEC54870.1"/>
    </source>
</evidence>
<dbReference type="InterPro" id="IPR014985">
    <property type="entry name" value="WbqC"/>
</dbReference>
<dbReference type="OrthoDB" id="3611744at2"/>
<organism evidence="1 2">
    <name type="scientific">Flavisolibacter ginsenosidimutans</name>
    <dbReference type="NCBI Taxonomy" id="661481"/>
    <lineage>
        <taxon>Bacteria</taxon>
        <taxon>Pseudomonadati</taxon>
        <taxon>Bacteroidota</taxon>
        <taxon>Chitinophagia</taxon>
        <taxon>Chitinophagales</taxon>
        <taxon>Chitinophagaceae</taxon>
        <taxon>Flavisolibacter</taxon>
    </lineage>
</organism>
<dbReference type="RefSeq" id="WP_146782420.1">
    <property type="nucleotide sequence ID" value="NZ_BAABIO010000006.1"/>
</dbReference>
<sequence length="235" mass="27065">MRLAIMQPYVFPYVGYFQLIASVDRFVIYDDVAYIKQGWINRNRILLNGKDHLFTLPLQDASPNKLIRNITLHPTLFKGWKEKFYRTLEAAYKKAPFYNEAAPLIHTILEKPAETISELAAQCIKTVCNYTGIATEFVITATGYDNAYLKGVDRVIDICKQEGALTYINAIGGRELYKKDVFNAEELELKFLQPTVHAYPQYAHPFVSGLSVVDLLMFNNNDQLREYFLDFKLID</sequence>
<evidence type="ECO:0000313" key="2">
    <source>
        <dbReference type="Proteomes" id="UP000321204"/>
    </source>
</evidence>
<dbReference type="AlphaFoldDB" id="A0A5B8UFJ5"/>
<name>A0A5B8UFJ5_9BACT</name>
<accession>A0A5B8UFJ5</accession>
<gene>
    <name evidence="1" type="ORF">FSB75_02790</name>
</gene>
<reference evidence="1 2" key="1">
    <citation type="journal article" date="2015" name="Int. J. Syst. Evol. Microbiol.">
        <title>Flavisolibacter ginsenosidimutans sp. nov., with ginsenoside-converting activity isolated from soil used for cultivating ginseng.</title>
        <authorList>
            <person name="Zhao Y."/>
            <person name="Liu Q."/>
            <person name="Kang M.S."/>
            <person name="Jin F."/>
            <person name="Yu H."/>
            <person name="Im W.T."/>
        </authorList>
    </citation>
    <scope>NUCLEOTIDE SEQUENCE [LARGE SCALE GENOMIC DNA]</scope>
    <source>
        <strain evidence="1 2">Gsoil 636</strain>
    </source>
</reference>
<dbReference type="Proteomes" id="UP000321204">
    <property type="component" value="Chromosome"/>
</dbReference>
<dbReference type="EMBL" id="CP042433">
    <property type="protein sequence ID" value="QEC54870.1"/>
    <property type="molecule type" value="Genomic_DNA"/>
</dbReference>
<dbReference type="KEGG" id="fgg:FSB75_02790"/>
<protein>
    <submittedName>
        <fullName evidence="1">WbqC family protein</fullName>
    </submittedName>
</protein>